<evidence type="ECO:0000313" key="2">
    <source>
        <dbReference type="EMBL" id="KIM38623.1"/>
    </source>
</evidence>
<organism evidence="2 3">
    <name type="scientific">Hebeloma cylindrosporum</name>
    <dbReference type="NCBI Taxonomy" id="76867"/>
    <lineage>
        <taxon>Eukaryota</taxon>
        <taxon>Fungi</taxon>
        <taxon>Dikarya</taxon>
        <taxon>Basidiomycota</taxon>
        <taxon>Agaricomycotina</taxon>
        <taxon>Agaricomycetes</taxon>
        <taxon>Agaricomycetidae</taxon>
        <taxon>Agaricales</taxon>
        <taxon>Agaricineae</taxon>
        <taxon>Hymenogastraceae</taxon>
        <taxon>Hebeloma</taxon>
    </lineage>
</organism>
<evidence type="ECO:0000256" key="1">
    <source>
        <dbReference type="SAM" id="MobiDB-lite"/>
    </source>
</evidence>
<feature type="region of interest" description="Disordered" evidence="1">
    <location>
        <begin position="45"/>
        <end position="64"/>
    </location>
</feature>
<reference evidence="2 3" key="1">
    <citation type="submission" date="2014-04" db="EMBL/GenBank/DDBJ databases">
        <authorList>
            <consortium name="DOE Joint Genome Institute"/>
            <person name="Kuo A."/>
            <person name="Gay G."/>
            <person name="Dore J."/>
            <person name="Kohler A."/>
            <person name="Nagy L.G."/>
            <person name="Floudas D."/>
            <person name="Copeland A."/>
            <person name="Barry K.W."/>
            <person name="Cichocki N."/>
            <person name="Veneault-Fourrey C."/>
            <person name="LaButti K."/>
            <person name="Lindquist E.A."/>
            <person name="Lipzen A."/>
            <person name="Lundell T."/>
            <person name="Morin E."/>
            <person name="Murat C."/>
            <person name="Sun H."/>
            <person name="Tunlid A."/>
            <person name="Henrissat B."/>
            <person name="Grigoriev I.V."/>
            <person name="Hibbett D.S."/>
            <person name="Martin F."/>
            <person name="Nordberg H.P."/>
            <person name="Cantor M.N."/>
            <person name="Hua S.X."/>
        </authorList>
    </citation>
    <scope>NUCLEOTIDE SEQUENCE [LARGE SCALE GENOMIC DNA]</scope>
    <source>
        <strain evidence="3">h7</strain>
    </source>
</reference>
<name>A0A0C2XLN2_HEBCY</name>
<dbReference type="EMBL" id="KN831789">
    <property type="protein sequence ID" value="KIM38623.1"/>
    <property type="molecule type" value="Genomic_DNA"/>
</dbReference>
<dbReference type="HOGENOM" id="CLU_2306486_0_0_1"/>
<evidence type="ECO:0000313" key="3">
    <source>
        <dbReference type="Proteomes" id="UP000053424"/>
    </source>
</evidence>
<accession>A0A0C2XLN2</accession>
<protein>
    <submittedName>
        <fullName evidence="2">Uncharacterized protein</fullName>
    </submittedName>
</protein>
<gene>
    <name evidence="2" type="ORF">M413DRAFT_29882</name>
</gene>
<dbReference type="Proteomes" id="UP000053424">
    <property type="component" value="Unassembled WGS sequence"/>
</dbReference>
<dbReference type="AlphaFoldDB" id="A0A0C2XLN2"/>
<proteinExistence type="predicted"/>
<reference evidence="3" key="2">
    <citation type="submission" date="2015-01" db="EMBL/GenBank/DDBJ databases">
        <title>Evolutionary Origins and Diversification of the Mycorrhizal Mutualists.</title>
        <authorList>
            <consortium name="DOE Joint Genome Institute"/>
            <consortium name="Mycorrhizal Genomics Consortium"/>
            <person name="Kohler A."/>
            <person name="Kuo A."/>
            <person name="Nagy L.G."/>
            <person name="Floudas D."/>
            <person name="Copeland A."/>
            <person name="Barry K.W."/>
            <person name="Cichocki N."/>
            <person name="Veneault-Fourrey C."/>
            <person name="LaButti K."/>
            <person name="Lindquist E.A."/>
            <person name="Lipzen A."/>
            <person name="Lundell T."/>
            <person name="Morin E."/>
            <person name="Murat C."/>
            <person name="Riley R."/>
            <person name="Ohm R."/>
            <person name="Sun H."/>
            <person name="Tunlid A."/>
            <person name="Henrissat B."/>
            <person name="Grigoriev I.V."/>
            <person name="Hibbett D.S."/>
            <person name="Martin F."/>
        </authorList>
    </citation>
    <scope>NUCLEOTIDE SEQUENCE [LARGE SCALE GENOMIC DNA]</scope>
    <source>
        <strain evidence="3">h7</strain>
    </source>
</reference>
<keyword evidence="3" id="KW-1185">Reference proteome</keyword>
<sequence>MQNTNNHSLSLYVNPLLSYIPSKISLQHGLQSAFDHCAPTTKMRIGLQDHDRQPARSPSTKESVKMVPDGVEMVVVFPTTLDSDVVTVDDGGVGCCAGSG</sequence>